<dbReference type="EMBL" id="LAZR01025882">
    <property type="protein sequence ID" value="KKL70482.1"/>
    <property type="molecule type" value="Genomic_DNA"/>
</dbReference>
<comment type="caution">
    <text evidence="1">The sequence shown here is derived from an EMBL/GenBank/DDBJ whole genome shotgun (WGS) entry which is preliminary data.</text>
</comment>
<name>A0A0F9H5C7_9ZZZZ</name>
<proteinExistence type="predicted"/>
<accession>A0A0F9H5C7</accession>
<reference evidence="1" key="1">
    <citation type="journal article" date="2015" name="Nature">
        <title>Complex archaea that bridge the gap between prokaryotes and eukaryotes.</title>
        <authorList>
            <person name="Spang A."/>
            <person name="Saw J.H."/>
            <person name="Jorgensen S.L."/>
            <person name="Zaremba-Niedzwiedzka K."/>
            <person name="Martijn J."/>
            <person name="Lind A.E."/>
            <person name="van Eijk R."/>
            <person name="Schleper C."/>
            <person name="Guy L."/>
            <person name="Ettema T.J."/>
        </authorList>
    </citation>
    <scope>NUCLEOTIDE SEQUENCE</scope>
</reference>
<organism evidence="1">
    <name type="scientific">marine sediment metagenome</name>
    <dbReference type="NCBI Taxonomy" id="412755"/>
    <lineage>
        <taxon>unclassified sequences</taxon>
        <taxon>metagenomes</taxon>
        <taxon>ecological metagenomes</taxon>
    </lineage>
</organism>
<gene>
    <name evidence="1" type="ORF">LCGC14_2104490</name>
</gene>
<evidence type="ECO:0000313" key="1">
    <source>
        <dbReference type="EMBL" id="KKL70482.1"/>
    </source>
</evidence>
<protein>
    <submittedName>
        <fullName evidence="1">Uncharacterized protein</fullName>
    </submittedName>
</protein>
<dbReference type="AlphaFoldDB" id="A0A0F9H5C7"/>
<sequence length="64" mass="7524">MRKKVEIYRGRNGNYNLYEKDGACIAGDLCGIIFKGWFGLKKHLRKGQKVEGYLTLNFKRDKKR</sequence>